<dbReference type="Pfam" id="PF12697">
    <property type="entry name" value="Abhydrolase_6"/>
    <property type="match status" value="1"/>
</dbReference>
<dbReference type="InParanoid" id="A0A136IN41"/>
<dbReference type="GO" id="GO:0050163">
    <property type="term" value="F:oxaloacetate tautomerase activity"/>
    <property type="evidence" value="ECO:0007669"/>
    <property type="project" value="UniProtKB-ARBA"/>
</dbReference>
<feature type="domain" description="AB hydrolase-1" evidence="4">
    <location>
        <begin position="350"/>
        <end position="589"/>
    </location>
</feature>
<dbReference type="SUPFAM" id="SSF53474">
    <property type="entry name" value="alpha/beta-Hydrolases"/>
    <property type="match status" value="1"/>
</dbReference>
<organism evidence="5 6">
    <name type="scientific">Microdochium bolleyi</name>
    <dbReference type="NCBI Taxonomy" id="196109"/>
    <lineage>
        <taxon>Eukaryota</taxon>
        <taxon>Fungi</taxon>
        <taxon>Dikarya</taxon>
        <taxon>Ascomycota</taxon>
        <taxon>Pezizomycotina</taxon>
        <taxon>Sordariomycetes</taxon>
        <taxon>Xylariomycetidae</taxon>
        <taxon>Xylariales</taxon>
        <taxon>Microdochiaceae</taxon>
        <taxon>Microdochium</taxon>
    </lineage>
</organism>
<feature type="domain" description="Fumarylacetoacetase-like C-terminal" evidence="3">
    <location>
        <begin position="82"/>
        <end position="294"/>
    </location>
</feature>
<comment type="similarity">
    <text evidence="1">Belongs to the FAH family.</text>
</comment>
<dbReference type="PANTHER" id="PTHR11820">
    <property type="entry name" value="ACYLPYRUVASE"/>
    <property type="match status" value="1"/>
</dbReference>
<dbReference type="InterPro" id="IPR011234">
    <property type="entry name" value="Fumarylacetoacetase-like_C"/>
</dbReference>
<dbReference type="STRING" id="196109.A0A136IN41"/>
<dbReference type="InterPro" id="IPR000073">
    <property type="entry name" value="AB_hydrolase_1"/>
</dbReference>
<protein>
    <recommendedName>
        <fullName evidence="7">Fumarylacetoacetate hydrolase</fullName>
    </recommendedName>
</protein>
<evidence type="ECO:0008006" key="7">
    <source>
        <dbReference type="Google" id="ProtNLM"/>
    </source>
</evidence>
<evidence type="ECO:0000259" key="3">
    <source>
        <dbReference type="Pfam" id="PF01557"/>
    </source>
</evidence>
<dbReference type="GO" id="GO:0018773">
    <property type="term" value="F:acetylpyruvate hydrolase activity"/>
    <property type="evidence" value="ECO:0007669"/>
    <property type="project" value="TreeGrafter"/>
</dbReference>
<dbReference type="Gene3D" id="3.90.850.10">
    <property type="entry name" value="Fumarylacetoacetase-like, C-terminal domain"/>
    <property type="match status" value="1"/>
</dbReference>
<evidence type="ECO:0000313" key="6">
    <source>
        <dbReference type="Proteomes" id="UP000070501"/>
    </source>
</evidence>
<keyword evidence="6" id="KW-1185">Reference proteome</keyword>
<evidence type="ECO:0000256" key="1">
    <source>
        <dbReference type="ARBA" id="ARBA00010211"/>
    </source>
</evidence>
<evidence type="ECO:0000259" key="4">
    <source>
        <dbReference type="Pfam" id="PF12697"/>
    </source>
</evidence>
<dbReference type="FunFam" id="3.90.850.10:FF:000002">
    <property type="entry name" value="2-hydroxyhepta-2,4-diene-1,7-dioate isomerase"/>
    <property type="match status" value="1"/>
</dbReference>
<accession>A0A136IN41</accession>
<evidence type="ECO:0000313" key="5">
    <source>
        <dbReference type="EMBL" id="KXJ86360.1"/>
    </source>
</evidence>
<dbReference type="Pfam" id="PF01557">
    <property type="entry name" value="FAA_hydrolase"/>
    <property type="match status" value="1"/>
</dbReference>
<name>A0A136IN41_9PEZI</name>
<dbReference type="Proteomes" id="UP000070501">
    <property type="component" value="Unassembled WGS sequence"/>
</dbReference>
<dbReference type="PANTHER" id="PTHR11820:SF7">
    <property type="entry name" value="ACYLPYRUVASE FAHD1, MITOCHONDRIAL"/>
    <property type="match status" value="1"/>
</dbReference>
<proteinExistence type="inferred from homology"/>
<dbReference type="InterPro" id="IPR029058">
    <property type="entry name" value="AB_hydrolase_fold"/>
</dbReference>
<dbReference type="GO" id="GO:0046872">
    <property type="term" value="F:metal ion binding"/>
    <property type="evidence" value="ECO:0007669"/>
    <property type="project" value="UniProtKB-KW"/>
</dbReference>
<dbReference type="EMBL" id="KQ964268">
    <property type="protein sequence ID" value="KXJ86360.1"/>
    <property type="molecule type" value="Genomic_DNA"/>
</dbReference>
<sequence length="601" mass="64663">MTRPHRFIAFTRPGTKVEQVGHYDHEGHTVQPLSFQSGYPVENLYQVIEAQARGAPIVSSHGTLPIPLSSVSILPPLAGRDVLAVGKNYMEHAKEFNSSGYDSSDKVDRPSHPVIFTKRATSIVAHGHDIYAHDEAFTTTADYEGEIGVIIGKRGFRISQDSAWDHVWGYTIINDITARERQRDHKQFYIGKSADTFCPMGPVAMRKEDLPAVLQIQTHVNGELRQQSSTADLIFSIPELIATLSAGQTLQPGDILATGTPAGVGIGKTPPVFLRPGDEIAISVTGLGTLINKVAQKDSVNPTIKRVDQATAFQLSNNTRERGRQYTMINDKPVSYLRQGPSQDFKRHAVFVHGLGATKELWAPLTSALAWHNTALHLYDFEGHGLTPTHPLSELSVSSLAADLSGVIWSAGITSSSPATLVAHGMGCLVALKFAVENLGLVERLVLLSPPATTIAEGAKKDALARAALVRAEGMPAIANTIISETFPQAQGVHERKTNVLAETVVRVSLLSQDPEGYAKALCALATSDRELGDEDIRLVQCPVLIVAGRDDEGTARHYGELLSNASVEVVDSAGHWVVFEDSASVADAVDRFCGAASSSS</sequence>
<dbReference type="GO" id="GO:0006107">
    <property type="term" value="P:oxaloacetate metabolic process"/>
    <property type="evidence" value="ECO:0007669"/>
    <property type="project" value="UniProtKB-ARBA"/>
</dbReference>
<gene>
    <name evidence="5" type="ORF">Micbo1qcDRAFT_236911</name>
</gene>
<reference evidence="6" key="1">
    <citation type="submission" date="2016-02" db="EMBL/GenBank/DDBJ databases">
        <title>Draft genome sequence of Microdochium bolleyi, a fungal endophyte of beachgrass.</title>
        <authorList>
            <consortium name="DOE Joint Genome Institute"/>
            <person name="David A.S."/>
            <person name="May G."/>
            <person name="Haridas S."/>
            <person name="Lim J."/>
            <person name="Wang M."/>
            <person name="Labutti K."/>
            <person name="Lipzen A."/>
            <person name="Barry K."/>
            <person name="Grigoriev I.V."/>
        </authorList>
    </citation>
    <scope>NUCLEOTIDE SEQUENCE [LARGE SCALE GENOMIC DNA]</scope>
    <source>
        <strain evidence="6">J235TASD1</strain>
    </source>
</reference>
<dbReference type="OrthoDB" id="194468at2759"/>
<dbReference type="AlphaFoldDB" id="A0A136IN41"/>
<dbReference type="Gene3D" id="3.40.50.1820">
    <property type="entry name" value="alpha/beta hydrolase"/>
    <property type="match status" value="1"/>
</dbReference>
<dbReference type="SUPFAM" id="SSF56529">
    <property type="entry name" value="FAH"/>
    <property type="match status" value="1"/>
</dbReference>
<keyword evidence="2" id="KW-0479">Metal-binding</keyword>
<evidence type="ECO:0000256" key="2">
    <source>
        <dbReference type="ARBA" id="ARBA00022723"/>
    </source>
</evidence>
<dbReference type="InterPro" id="IPR036663">
    <property type="entry name" value="Fumarylacetoacetase_C_sf"/>
</dbReference>